<evidence type="ECO:0000256" key="4">
    <source>
        <dbReference type="PROSITE-ProRule" id="PRU00285"/>
    </source>
</evidence>
<evidence type="ECO:0000313" key="7">
    <source>
        <dbReference type="EMBL" id="KAG6518674.1"/>
    </source>
</evidence>
<dbReference type="GO" id="GO:0005737">
    <property type="term" value="C:cytoplasm"/>
    <property type="evidence" value="ECO:0007669"/>
    <property type="project" value="UniProtKB-SubCell"/>
</dbReference>
<name>A0A8J5HBI8_ZINOF</name>
<keyword evidence="9" id="KW-1185">Reference proteome</keyword>
<comment type="caution">
    <text evidence="8">The sequence shown here is derived from an EMBL/GenBank/DDBJ whole genome shotgun (WGS) entry which is preliminary data.</text>
</comment>
<dbReference type="InterPro" id="IPR002068">
    <property type="entry name" value="A-crystallin/Hsp20_dom"/>
</dbReference>
<dbReference type="InterPro" id="IPR031107">
    <property type="entry name" value="Small_HSP"/>
</dbReference>
<dbReference type="GO" id="GO:0006950">
    <property type="term" value="P:response to stress"/>
    <property type="evidence" value="ECO:0007669"/>
    <property type="project" value="UniProtKB-ARBA"/>
</dbReference>
<keyword evidence="3" id="KW-0346">Stress response</keyword>
<accession>A0A8J5HBI8</accession>
<evidence type="ECO:0000256" key="2">
    <source>
        <dbReference type="ARBA" id="ARBA00022490"/>
    </source>
</evidence>
<dbReference type="FunFam" id="2.60.40.790:FF:000010">
    <property type="entry name" value="17.3 kDa class II heat shock protein-like"/>
    <property type="match status" value="1"/>
</dbReference>
<proteinExistence type="inferred from homology"/>
<dbReference type="EMBL" id="JACMSC010000006">
    <property type="protein sequence ID" value="KAG6518677.1"/>
    <property type="molecule type" value="Genomic_DNA"/>
</dbReference>
<evidence type="ECO:0000259" key="6">
    <source>
        <dbReference type="PROSITE" id="PS01031"/>
    </source>
</evidence>
<organism evidence="8 9">
    <name type="scientific">Zingiber officinale</name>
    <name type="common">Ginger</name>
    <name type="synonym">Amomum zingiber</name>
    <dbReference type="NCBI Taxonomy" id="94328"/>
    <lineage>
        <taxon>Eukaryota</taxon>
        <taxon>Viridiplantae</taxon>
        <taxon>Streptophyta</taxon>
        <taxon>Embryophyta</taxon>
        <taxon>Tracheophyta</taxon>
        <taxon>Spermatophyta</taxon>
        <taxon>Magnoliopsida</taxon>
        <taxon>Liliopsida</taxon>
        <taxon>Zingiberales</taxon>
        <taxon>Zingiberaceae</taxon>
        <taxon>Zingiber</taxon>
    </lineage>
</organism>
<evidence type="ECO:0000256" key="5">
    <source>
        <dbReference type="RuleBase" id="RU003616"/>
    </source>
</evidence>
<dbReference type="Proteomes" id="UP000734854">
    <property type="component" value="Unassembled WGS sequence"/>
</dbReference>
<dbReference type="EMBL" id="JACMSC010000006">
    <property type="protein sequence ID" value="KAG6518674.1"/>
    <property type="molecule type" value="Genomic_DNA"/>
</dbReference>
<keyword evidence="2" id="KW-0963">Cytoplasm</keyword>
<evidence type="ECO:0000313" key="9">
    <source>
        <dbReference type="Proteomes" id="UP000734854"/>
    </source>
</evidence>
<dbReference type="OrthoDB" id="2014994at2759"/>
<comment type="subcellular location">
    <subcellularLocation>
        <location evidence="1">Cytoplasm</location>
    </subcellularLocation>
</comment>
<dbReference type="PROSITE" id="PS01031">
    <property type="entry name" value="SHSP"/>
    <property type="match status" value="1"/>
</dbReference>
<dbReference type="AlphaFoldDB" id="A0A8J5HBI8"/>
<gene>
    <name evidence="7" type="ORF">ZIOFF_022154</name>
    <name evidence="8" type="ORF">ZIOFF_022157</name>
</gene>
<comment type="similarity">
    <text evidence="4 5">Belongs to the small heat shock protein (HSP20) family.</text>
</comment>
<sequence>MDVRMVNLDGPLFSSLQHLIDAPDEMEKAMGASSHAYARDAKAMASTPADVKELPDAYVCVVDMPGLKPADVKVLVEDDRVLIVSGERKRQDEEGNARYLRMERRVGKFMRKFALPDNADVDAVSAVCLDGVLTVTVKKVPPREPKTVDIKVA</sequence>
<reference evidence="8 9" key="1">
    <citation type="submission" date="2020-08" db="EMBL/GenBank/DDBJ databases">
        <title>Plant Genome Project.</title>
        <authorList>
            <person name="Zhang R.-G."/>
        </authorList>
    </citation>
    <scope>NUCLEOTIDE SEQUENCE [LARGE SCALE GENOMIC DNA]</scope>
    <source>
        <tissue evidence="8">Rhizome</tissue>
    </source>
</reference>
<protein>
    <recommendedName>
        <fullName evidence="6">SHSP domain-containing protein</fullName>
    </recommendedName>
</protein>
<feature type="domain" description="SHSP" evidence="6">
    <location>
        <begin position="40"/>
        <end position="153"/>
    </location>
</feature>
<dbReference type="Pfam" id="PF00011">
    <property type="entry name" value="HSP20"/>
    <property type="match status" value="1"/>
</dbReference>
<evidence type="ECO:0000256" key="3">
    <source>
        <dbReference type="ARBA" id="ARBA00023016"/>
    </source>
</evidence>
<dbReference type="PANTHER" id="PTHR11527">
    <property type="entry name" value="HEAT-SHOCK PROTEIN 20 FAMILY MEMBER"/>
    <property type="match status" value="1"/>
</dbReference>
<evidence type="ECO:0000313" key="8">
    <source>
        <dbReference type="EMBL" id="KAG6518677.1"/>
    </source>
</evidence>
<evidence type="ECO:0000256" key="1">
    <source>
        <dbReference type="ARBA" id="ARBA00004496"/>
    </source>
</evidence>